<organism evidence="1 2">
    <name type="scientific">Eumeta variegata</name>
    <name type="common">Bagworm moth</name>
    <name type="synonym">Eumeta japonica</name>
    <dbReference type="NCBI Taxonomy" id="151549"/>
    <lineage>
        <taxon>Eukaryota</taxon>
        <taxon>Metazoa</taxon>
        <taxon>Ecdysozoa</taxon>
        <taxon>Arthropoda</taxon>
        <taxon>Hexapoda</taxon>
        <taxon>Insecta</taxon>
        <taxon>Pterygota</taxon>
        <taxon>Neoptera</taxon>
        <taxon>Endopterygota</taxon>
        <taxon>Lepidoptera</taxon>
        <taxon>Glossata</taxon>
        <taxon>Ditrysia</taxon>
        <taxon>Tineoidea</taxon>
        <taxon>Psychidae</taxon>
        <taxon>Oiketicinae</taxon>
        <taxon>Eumeta</taxon>
    </lineage>
</organism>
<comment type="caution">
    <text evidence="1">The sequence shown here is derived from an EMBL/GenBank/DDBJ whole genome shotgun (WGS) entry which is preliminary data.</text>
</comment>
<dbReference type="AlphaFoldDB" id="A0A4C1XKT2"/>
<dbReference type="Proteomes" id="UP000299102">
    <property type="component" value="Unassembled WGS sequence"/>
</dbReference>
<sequence length="183" mass="21345">MLKTRLSEHLIGKGLIINKQLGFRPNNSYPQQAFRLVEYISEGFKVKRKTVAVFCDVAKAFDRRAIDELTEWLRLWRIEVNPEKLASIYFDYSSRKSTITVYQNSVLHRDLELTTISKIMKDASKRFYDIANSHSNPLLISAISYEPPQYHFCRRPQNVLLDQSDDLTVEVEKLTEVNKMAID</sequence>
<gene>
    <name evidence="1" type="ORF">EVAR_24994_1</name>
</gene>
<accession>A0A4C1XKT2</accession>
<name>A0A4C1XKT2_EUMVA</name>
<reference evidence="1 2" key="1">
    <citation type="journal article" date="2019" name="Commun. Biol.">
        <title>The bagworm genome reveals a unique fibroin gene that provides high tensile strength.</title>
        <authorList>
            <person name="Kono N."/>
            <person name="Nakamura H."/>
            <person name="Ohtoshi R."/>
            <person name="Tomita M."/>
            <person name="Numata K."/>
            <person name="Arakawa K."/>
        </authorList>
    </citation>
    <scope>NUCLEOTIDE SEQUENCE [LARGE SCALE GENOMIC DNA]</scope>
</reference>
<proteinExistence type="predicted"/>
<evidence type="ECO:0000313" key="2">
    <source>
        <dbReference type="Proteomes" id="UP000299102"/>
    </source>
</evidence>
<dbReference type="EMBL" id="BGZK01000852">
    <property type="protein sequence ID" value="GBP62889.1"/>
    <property type="molecule type" value="Genomic_DNA"/>
</dbReference>
<protein>
    <recommendedName>
        <fullName evidence="3">RNA-directed DNA polymerase from transposon BS</fullName>
    </recommendedName>
</protein>
<evidence type="ECO:0000313" key="1">
    <source>
        <dbReference type="EMBL" id="GBP62889.1"/>
    </source>
</evidence>
<evidence type="ECO:0008006" key="3">
    <source>
        <dbReference type="Google" id="ProtNLM"/>
    </source>
</evidence>
<dbReference type="OrthoDB" id="10050074at2759"/>
<keyword evidence="2" id="KW-1185">Reference proteome</keyword>